<dbReference type="InterPro" id="IPR010982">
    <property type="entry name" value="Lambda_DNA-bd_dom_sf"/>
</dbReference>
<dbReference type="InterPro" id="IPR000843">
    <property type="entry name" value="HTH_LacI"/>
</dbReference>
<reference evidence="5" key="1">
    <citation type="submission" date="2021-01" db="EMBL/GenBank/DDBJ databases">
        <title>Modified the classification status of verrucomicrobia.</title>
        <authorList>
            <person name="Feng X."/>
        </authorList>
    </citation>
    <scope>NUCLEOTIDE SEQUENCE</scope>
    <source>
        <strain evidence="5">KCTC 13126</strain>
    </source>
</reference>
<protein>
    <submittedName>
        <fullName evidence="5">LacI family DNA-binding transcriptional regulator</fullName>
    </submittedName>
</protein>
<dbReference type="RefSeq" id="WP_200353712.1">
    <property type="nucleotide sequence ID" value="NZ_JAENIL010000002.1"/>
</dbReference>
<accession>A0A934VP64</accession>
<dbReference type="CDD" id="cd01392">
    <property type="entry name" value="HTH_LacI"/>
    <property type="match status" value="1"/>
</dbReference>
<dbReference type="SUPFAM" id="SSF53822">
    <property type="entry name" value="Periplasmic binding protein-like I"/>
    <property type="match status" value="1"/>
</dbReference>
<evidence type="ECO:0000313" key="5">
    <source>
        <dbReference type="EMBL" id="MBK1875495.1"/>
    </source>
</evidence>
<dbReference type="SUPFAM" id="SSF47413">
    <property type="entry name" value="lambda repressor-like DNA-binding domains"/>
    <property type="match status" value="1"/>
</dbReference>
<evidence type="ECO:0000259" key="4">
    <source>
        <dbReference type="PROSITE" id="PS50932"/>
    </source>
</evidence>
<feature type="domain" description="HTH lacI-type" evidence="4">
    <location>
        <begin position="19"/>
        <end position="72"/>
    </location>
</feature>
<keyword evidence="1" id="KW-0805">Transcription regulation</keyword>
<dbReference type="GO" id="GO:0000976">
    <property type="term" value="F:transcription cis-regulatory region binding"/>
    <property type="evidence" value="ECO:0007669"/>
    <property type="project" value="TreeGrafter"/>
</dbReference>
<keyword evidence="6" id="KW-1185">Reference proteome</keyword>
<dbReference type="Pfam" id="PF00356">
    <property type="entry name" value="LacI"/>
    <property type="match status" value="1"/>
</dbReference>
<dbReference type="PANTHER" id="PTHR30146:SF109">
    <property type="entry name" value="HTH-TYPE TRANSCRIPTIONAL REGULATOR GALS"/>
    <property type="match status" value="1"/>
</dbReference>
<dbReference type="SMART" id="SM00354">
    <property type="entry name" value="HTH_LACI"/>
    <property type="match status" value="1"/>
</dbReference>
<dbReference type="CDD" id="cd06267">
    <property type="entry name" value="PBP1_LacI_sugar_binding-like"/>
    <property type="match status" value="1"/>
</dbReference>
<dbReference type="InterPro" id="IPR028082">
    <property type="entry name" value="Peripla_BP_I"/>
</dbReference>
<evidence type="ECO:0000313" key="6">
    <source>
        <dbReference type="Proteomes" id="UP000617628"/>
    </source>
</evidence>
<dbReference type="Gene3D" id="3.40.50.2300">
    <property type="match status" value="2"/>
</dbReference>
<dbReference type="Proteomes" id="UP000617628">
    <property type="component" value="Unassembled WGS sequence"/>
</dbReference>
<dbReference type="PROSITE" id="PS50932">
    <property type="entry name" value="HTH_LACI_2"/>
    <property type="match status" value="1"/>
</dbReference>
<comment type="caution">
    <text evidence="5">The sequence shown here is derived from an EMBL/GenBank/DDBJ whole genome shotgun (WGS) entry which is preliminary data.</text>
</comment>
<dbReference type="AlphaFoldDB" id="A0A934VP64"/>
<dbReference type="InterPro" id="IPR046335">
    <property type="entry name" value="LacI/GalR-like_sensor"/>
</dbReference>
<dbReference type="PANTHER" id="PTHR30146">
    <property type="entry name" value="LACI-RELATED TRANSCRIPTIONAL REPRESSOR"/>
    <property type="match status" value="1"/>
</dbReference>
<proteinExistence type="predicted"/>
<evidence type="ECO:0000256" key="2">
    <source>
        <dbReference type="ARBA" id="ARBA00023125"/>
    </source>
</evidence>
<evidence type="ECO:0000256" key="1">
    <source>
        <dbReference type="ARBA" id="ARBA00023015"/>
    </source>
</evidence>
<dbReference type="Pfam" id="PF13377">
    <property type="entry name" value="Peripla_BP_3"/>
    <property type="match status" value="1"/>
</dbReference>
<keyword evidence="2 5" id="KW-0238">DNA-binding</keyword>
<gene>
    <name evidence="5" type="ORF">JIN87_01380</name>
</gene>
<evidence type="ECO:0000256" key="3">
    <source>
        <dbReference type="ARBA" id="ARBA00023163"/>
    </source>
</evidence>
<name>A0A934VP64_9BACT</name>
<dbReference type="Gene3D" id="1.10.260.40">
    <property type="entry name" value="lambda repressor-like DNA-binding domains"/>
    <property type="match status" value="1"/>
</dbReference>
<dbReference type="GO" id="GO:0003700">
    <property type="term" value="F:DNA-binding transcription factor activity"/>
    <property type="evidence" value="ECO:0007669"/>
    <property type="project" value="TreeGrafter"/>
</dbReference>
<sequence length="350" mass="38311">MEKGFVIGLKNGQQSRSMATIYEVAKEAGVSPKTAARILAGSSSRPKNKELVMAAAKKLGYVRNQQAANLRSGKSGLIGLIIPSITSPFYPWFFQTIHDTALAKGYQVLLSSVSGGHSEVVKALQMMEANRVEGLLFNMSEWDDKESLEILNRFVERKQPVIVGGTNLGKIQADEIVIKNIEAIEKATSYLIKTGHKKIAFISGPQAALGNRERLEGYRNAMDKAKLMVKDGWVCEGTGEFVEGLDLAKTLLRMSDRPTAIVCATDLIAIGAMKAAQEMGLSVPNDLAVTGFDDIPWAKLSAPSLTTLRQPQNRIARETVNLLIERINSKDISNPRRLVFEPDLIIRESA</sequence>
<keyword evidence="3" id="KW-0804">Transcription</keyword>
<organism evidence="5 6">
    <name type="scientific">Pelagicoccus mobilis</name>
    <dbReference type="NCBI Taxonomy" id="415221"/>
    <lineage>
        <taxon>Bacteria</taxon>
        <taxon>Pseudomonadati</taxon>
        <taxon>Verrucomicrobiota</taxon>
        <taxon>Opitutia</taxon>
        <taxon>Puniceicoccales</taxon>
        <taxon>Pelagicoccaceae</taxon>
        <taxon>Pelagicoccus</taxon>
    </lineage>
</organism>
<dbReference type="EMBL" id="JAENIL010000002">
    <property type="protein sequence ID" value="MBK1875495.1"/>
    <property type="molecule type" value="Genomic_DNA"/>
</dbReference>